<comment type="similarity">
    <text evidence="1">Belongs to the LysR transcriptional regulatory family.</text>
</comment>
<evidence type="ECO:0000256" key="3">
    <source>
        <dbReference type="ARBA" id="ARBA00023125"/>
    </source>
</evidence>
<dbReference type="RefSeq" id="WP_212692641.1">
    <property type="nucleotide sequence ID" value="NZ_CP058561.1"/>
</dbReference>
<evidence type="ECO:0000256" key="2">
    <source>
        <dbReference type="ARBA" id="ARBA00023015"/>
    </source>
</evidence>
<dbReference type="CDD" id="cd08420">
    <property type="entry name" value="PBP2_CysL_like"/>
    <property type="match status" value="1"/>
</dbReference>
<dbReference type="PROSITE" id="PS50931">
    <property type="entry name" value="HTH_LYSR"/>
    <property type="match status" value="1"/>
</dbReference>
<feature type="domain" description="HTH lysR-type" evidence="5">
    <location>
        <begin position="1"/>
        <end position="58"/>
    </location>
</feature>
<accession>A0A8J8M8T9</accession>
<protein>
    <submittedName>
        <fullName evidence="6">LysR family transcriptional regulator</fullName>
    </submittedName>
</protein>
<keyword evidence="4" id="KW-0804">Transcription</keyword>
<reference evidence="6 7" key="1">
    <citation type="submission" date="2020-07" db="EMBL/GenBank/DDBJ databases">
        <title>Vallitalea guaymasensis genome.</title>
        <authorList>
            <person name="Postec A."/>
        </authorList>
    </citation>
    <scope>NUCLEOTIDE SEQUENCE [LARGE SCALE GENOMIC DNA]</scope>
    <source>
        <strain evidence="6 7">Ra1766G1</strain>
    </source>
</reference>
<dbReference type="InterPro" id="IPR036390">
    <property type="entry name" value="WH_DNA-bd_sf"/>
</dbReference>
<evidence type="ECO:0000256" key="1">
    <source>
        <dbReference type="ARBA" id="ARBA00009437"/>
    </source>
</evidence>
<dbReference type="SUPFAM" id="SSF46785">
    <property type="entry name" value="Winged helix' DNA-binding domain"/>
    <property type="match status" value="1"/>
</dbReference>
<dbReference type="EMBL" id="CP058561">
    <property type="protein sequence ID" value="QUH28413.1"/>
    <property type="molecule type" value="Genomic_DNA"/>
</dbReference>
<evidence type="ECO:0000313" key="7">
    <source>
        <dbReference type="Proteomes" id="UP000677305"/>
    </source>
</evidence>
<evidence type="ECO:0000256" key="4">
    <source>
        <dbReference type="ARBA" id="ARBA00023163"/>
    </source>
</evidence>
<dbReference type="KEGG" id="vgu:HYG85_05550"/>
<dbReference type="Pfam" id="PF03466">
    <property type="entry name" value="LysR_substrate"/>
    <property type="match status" value="1"/>
</dbReference>
<dbReference type="InterPro" id="IPR036388">
    <property type="entry name" value="WH-like_DNA-bd_sf"/>
</dbReference>
<gene>
    <name evidence="6" type="ORF">HYG85_05550</name>
</gene>
<sequence length="294" mass="33735">MIDLKLLTFITVAKTKNYTRAADILNITQPGVSQHIKALEDYYNVKLFYKHGKQMELTSEGRLLFSYAIEVNRMSEMIKHELINKSSIINKYYVGATLTIGGYVLPKIIGEYRKKYENTDIILYVENTEAIIKRLYSGDIYLGVIEGPFNKAKVKYEKFRDDELVLAVSKSHPFAEKKSVAIEEVLQNKLILREKGSGTRKVFENKLIASGYRLEDMNVYMEIGNITALISLVESNLGCTIISKEAVKASVKADKLKIVPIKNFNIMREFNFVYLDQSQYGFIKDFIEFCKNPK</sequence>
<dbReference type="AlphaFoldDB" id="A0A8J8M8T9"/>
<keyword evidence="3" id="KW-0238">DNA-binding</keyword>
<dbReference type="Gene3D" id="1.10.10.10">
    <property type="entry name" value="Winged helix-like DNA-binding domain superfamily/Winged helix DNA-binding domain"/>
    <property type="match status" value="1"/>
</dbReference>
<dbReference type="Pfam" id="PF00126">
    <property type="entry name" value="HTH_1"/>
    <property type="match status" value="1"/>
</dbReference>
<dbReference type="PRINTS" id="PR00039">
    <property type="entry name" value="HTHLYSR"/>
</dbReference>
<proteinExistence type="inferred from homology"/>
<dbReference type="GO" id="GO:0003700">
    <property type="term" value="F:DNA-binding transcription factor activity"/>
    <property type="evidence" value="ECO:0007669"/>
    <property type="project" value="InterPro"/>
</dbReference>
<dbReference type="PANTHER" id="PTHR30126">
    <property type="entry name" value="HTH-TYPE TRANSCRIPTIONAL REGULATOR"/>
    <property type="match status" value="1"/>
</dbReference>
<dbReference type="InterPro" id="IPR005119">
    <property type="entry name" value="LysR_subst-bd"/>
</dbReference>
<organism evidence="6 7">
    <name type="scientific">Vallitalea guaymasensis</name>
    <dbReference type="NCBI Taxonomy" id="1185412"/>
    <lineage>
        <taxon>Bacteria</taxon>
        <taxon>Bacillati</taxon>
        <taxon>Bacillota</taxon>
        <taxon>Clostridia</taxon>
        <taxon>Lachnospirales</taxon>
        <taxon>Vallitaleaceae</taxon>
        <taxon>Vallitalea</taxon>
    </lineage>
</organism>
<dbReference type="SUPFAM" id="SSF53850">
    <property type="entry name" value="Periplasmic binding protein-like II"/>
    <property type="match status" value="1"/>
</dbReference>
<keyword evidence="2" id="KW-0805">Transcription regulation</keyword>
<dbReference type="Proteomes" id="UP000677305">
    <property type="component" value="Chromosome"/>
</dbReference>
<dbReference type="GO" id="GO:0000976">
    <property type="term" value="F:transcription cis-regulatory region binding"/>
    <property type="evidence" value="ECO:0007669"/>
    <property type="project" value="TreeGrafter"/>
</dbReference>
<dbReference type="Gene3D" id="3.40.190.290">
    <property type="match status" value="1"/>
</dbReference>
<dbReference type="InterPro" id="IPR000847">
    <property type="entry name" value="LysR_HTH_N"/>
</dbReference>
<name>A0A8J8M8T9_9FIRM</name>
<evidence type="ECO:0000313" key="6">
    <source>
        <dbReference type="EMBL" id="QUH28413.1"/>
    </source>
</evidence>
<dbReference type="PANTHER" id="PTHR30126:SF40">
    <property type="entry name" value="HTH-TYPE TRANSCRIPTIONAL REGULATOR GLTR"/>
    <property type="match status" value="1"/>
</dbReference>
<keyword evidence="7" id="KW-1185">Reference proteome</keyword>
<evidence type="ECO:0000259" key="5">
    <source>
        <dbReference type="PROSITE" id="PS50931"/>
    </source>
</evidence>